<dbReference type="InterPro" id="IPR022764">
    <property type="entry name" value="Peptidase_S54_rhomboid_dom"/>
</dbReference>
<keyword evidence="7" id="KW-0645">Protease</keyword>
<keyword evidence="7" id="KW-0378">Hydrolase</keyword>
<protein>
    <submittedName>
        <fullName evidence="7">Rhomboid family intramembrane serine protease</fullName>
    </submittedName>
</protein>
<comment type="caution">
    <text evidence="7">The sequence shown here is derived from an EMBL/GenBank/DDBJ whole genome shotgun (WGS) entry which is preliminary data.</text>
</comment>
<dbReference type="GO" id="GO:0008233">
    <property type="term" value="F:peptidase activity"/>
    <property type="evidence" value="ECO:0007669"/>
    <property type="project" value="UniProtKB-KW"/>
</dbReference>
<keyword evidence="8" id="KW-1185">Reference proteome</keyword>
<keyword evidence="2 5" id="KW-0812">Transmembrane</keyword>
<proteinExistence type="predicted"/>
<organism evidence="7 8">
    <name type="scientific">Actinophytocola gossypii</name>
    <dbReference type="NCBI Taxonomy" id="2812003"/>
    <lineage>
        <taxon>Bacteria</taxon>
        <taxon>Bacillati</taxon>
        <taxon>Actinomycetota</taxon>
        <taxon>Actinomycetes</taxon>
        <taxon>Pseudonocardiales</taxon>
        <taxon>Pseudonocardiaceae</taxon>
    </lineage>
</organism>
<accession>A0ABT2JJE6</accession>
<evidence type="ECO:0000313" key="7">
    <source>
        <dbReference type="EMBL" id="MCT2588015.1"/>
    </source>
</evidence>
<feature type="transmembrane region" description="Helical" evidence="5">
    <location>
        <begin position="172"/>
        <end position="192"/>
    </location>
</feature>
<evidence type="ECO:0000256" key="1">
    <source>
        <dbReference type="ARBA" id="ARBA00004141"/>
    </source>
</evidence>
<dbReference type="Pfam" id="PF01694">
    <property type="entry name" value="Rhomboid"/>
    <property type="match status" value="1"/>
</dbReference>
<evidence type="ECO:0000256" key="4">
    <source>
        <dbReference type="ARBA" id="ARBA00023136"/>
    </source>
</evidence>
<reference evidence="7 8" key="1">
    <citation type="submission" date="2021-02" db="EMBL/GenBank/DDBJ databases">
        <title>Actinophytocola xerophila sp. nov., isolated from soil of cotton cropping field.</title>
        <authorList>
            <person name="Huang R."/>
            <person name="Chen X."/>
            <person name="Ge X."/>
            <person name="Liu W."/>
        </authorList>
    </citation>
    <scope>NUCLEOTIDE SEQUENCE [LARGE SCALE GENOMIC DNA]</scope>
    <source>
        <strain evidence="7 8">S1-96</strain>
    </source>
</reference>
<feature type="domain" description="Peptidase S54 rhomboid" evidence="6">
    <location>
        <begin position="62"/>
        <end position="192"/>
    </location>
</feature>
<dbReference type="SUPFAM" id="SSF144091">
    <property type="entry name" value="Rhomboid-like"/>
    <property type="match status" value="1"/>
</dbReference>
<evidence type="ECO:0000256" key="2">
    <source>
        <dbReference type="ARBA" id="ARBA00022692"/>
    </source>
</evidence>
<sequence length="207" mass="21470">MSTTPAKTPANRILPPNLAQAGIVVGAFTVLLYLVEVLDVILPANLDNLGIQPRTLGGLDGILLAPLLHHGWAHLFANTLPILLFGFLAMANGLGQWIAVTATIWLASGTGVWLTGGEGVTVGASGIAFGWLAFLLVRGLFTRSFGQLAVAVVLFLYWGSTLLGVLPGDPRISWQGHLFGALGGILAAWLVAAANKRSASSTPASAV</sequence>
<name>A0ABT2JJE6_9PSEU</name>
<keyword evidence="4 5" id="KW-0472">Membrane</keyword>
<feature type="transmembrane region" description="Helical" evidence="5">
    <location>
        <begin position="21"/>
        <end position="42"/>
    </location>
</feature>
<dbReference type="EMBL" id="JAFFZE010000031">
    <property type="protein sequence ID" value="MCT2588015.1"/>
    <property type="molecule type" value="Genomic_DNA"/>
</dbReference>
<evidence type="ECO:0000259" key="6">
    <source>
        <dbReference type="Pfam" id="PF01694"/>
    </source>
</evidence>
<dbReference type="GO" id="GO:0006508">
    <property type="term" value="P:proteolysis"/>
    <property type="evidence" value="ECO:0007669"/>
    <property type="project" value="UniProtKB-KW"/>
</dbReference>
<evidence type="ECO:0000313" key="8">
    <source>
        <dbReference type="Proteomes" id="UP001156441"/>
    </source>
</evidence>
<evidence type="ECO:0000256" key="5">
    <source>
        <dbReference type="SAM" id="Phobius"/>
    </source>
</evidence>
<dbReference type="Proteomes" id="UP001156441">
    <property type="component" value="Unassembled WGS sequence"/>
</dbReference>
<comment type="subcellular location">
    <subcellularLocation>
        <location evidence="1">Membrane</location>
        <topology evidence="1">Multi-pass membrane protein</topology>
    </subcellularLocation>
</comment>
<feature type="transmembrane region" description="Helical" evidence="5">
    <location>
        <begin position="122"/>
        <end position="141"/>
    </location>
</feature>
<feature type="transmembrane region" description="Helical" evidence="5">
    <location>
        <begin position="148"/>
        <end position="166"/>
    </location>
</feature>
<dbReference type="Gene3D" id="1.20.1540.10">
    <property type="entry name" value="Rhomboid-like"/>
    <property type="match status" value="1"/>
</dbReference>
<keyword evidence="3 5" id="KW-1133">Transmembrane helix</keyword>
<dbReference type="RefSeq" id="WP_260195943.1">
    <property type="nucleotide sequence ID" value="NZ_JAFFZE010000031.1"/>
</dbReference>
<dbReference type="InterPro" id="IPR035952">
    <property type="entry name" value="Rhomboid-like_sf"/>
</dbReference>
<gene>
    <name evidence="7" type="ORF">JT362_33390</name>
</gene>
<evidence type="ECO:0000256" key="3">
    <source>
        <dbReference type="ARBA" id="ARBA00022989"/>
    </source>
</evidence>